<proteinExistence type="predicted"/>
<feature type="domain" description="F-box" evidence="1">
    <location>
        <begin position="27"/>
        <end position="76"/>
    </location>
</feature>
<organism evidence="2 3">
    <name type="scientific">Caenorhabditis tropicalis</name>
    <dbReference type="NCBI Taxonomy" id="1561998"/>
    <lineage>
        <taxon>Eukaryota</taxon>
        <taxon>Metazoa</taxon>
        <taxon>Ecdysozoa</taxon>
        <taxon>Nematoda</taxon>
        <taxon>Chromadorea</taxon>
        <taxon>Rhabditida</taxon>
        <taxon>Rhabditina</taxon>
        <taxon>Rhabditomorpha</taxon>
        <taxon>Rhabditoidea</taxon>
        <taxon>Rhabditidae</taxon>
        <taxon>Peloderinae</taxon>
        <taxon>Caenorhabditis</taxon>
    </lineage>
</organism>
<dbReference type="WBParaSite" id="Csp11.Scaffold630.g19914.t1">
    <property type="protein sequence ID" value="Csp11.Scaffold630.g19914.t1"/>
    <property type="gene ID" value="Csp11.Scaffold630.g19914"/>
</dbReference>
<reference evidence="3" key="1">
    <citation type="submission" date="2016-11" db="UniProtKB">
        <authorList>
            <consortium name="WormBaseParasite"/>
        </authorList>
    </citation>
    <scope>IDENTIFICATION</scope>
</reference>
<evidence type="ECO:0000313" key="2">
    <source>
        <dbReference type="Proteomes" id="UP000095282"/>
    </source>
</evidence>
<evidence type="ECO:0000313" key="3">
    <source>
        <dbReference type="WBParaSite" id="Csp11.Scaffold630.g19914.t1"/>
    </source>
</evidence>
<dbReference type="PANTHER" id="PTHR21503">
    <property type="entry name" value="F-BOX-CONTAINING HYPOTHETICAL PROTEIN C.ELEGANS"/>
    <property type="match status" value="1"/>
</dbReference>
<evidence type="ECO:0000259" key="1">
    <source>
        <dbReference type="PROSITE" id="PS50181"/>
    </source>
</evidence>
<dbReference type="AlphaFoldDB" id="A0A1I7UW15"/>
<sequence length="419" mass="50347">MSFFFRCFPKYQPRVEPHSETKTDWPYFPFLRIPVKVKHRVFDYLSPFDLISYSLCTDYTRNMVKVYRARRKFEKDCKLFKLCFYPQFQRIVLQFEERPNTYWQFIQNYEVCDRDWNPDKKVLDSVNVPTWTPEVTKTILLGSSVANEDTPAVTFHNIYFYSDYLVSVITKFFHYICELYNHPDRLLSLDMDCHFIDKLLTFYHENEPMEYWALQSAGTISDTLLRASFDRQNATKGMFFKCKASSKFIYDMSKLENIKERLDIYHCLWIKLTDVFELKSRNIALLGTKWYSEELRLLVTKWREGWNPKWKQIVIEFNLHCLNVAHCFAEESTMIPSIRNKKLIDVNSSVKLYKFKEIQRMRGRNFEINGFHIVRNDGEVATVYSTLQSIGVFSIQCKESDRFEFEFHRALYLPRGIWN</sequence>
<dbReference type="PANTHER" id="PTHR21503:SF31">
    <property type="entry name" value="F-BOX DOMAIN-CONTAINING PROTEIN"/>
    <property type="match status" value="1"/>
</dbReference>
<dbReference type="InterPro" id="IPR001810">
    <property type="entry name" value="F-box_dom"/>
</dbReference>
<dbReference type="Proteomes" id="UP000095282">
    <property type="component" value="Unplaced"/>
</dbReference>
<keyword evidence="2" id="KW-1185">Reference proteome</keyword>
<protein>
    <submittedName>
        <fullName evidence="3">F-box domain-containing protein</fullName>
    </submittedName>
</protein>
<dbReference type="PROSITE" id="PS50181">
    <property type="entry name" value="FBOX"/>
    <property type="match status" value="1"/>
</dbReference>
<dbReference type="eggNOG" id="ENOG502TH5M">
    <property type="taxonomic scope" value="Eukaryota"/>
</dbReference>
<name>A0A1I7UW15_9PELO</name>
<accession>A0A1I7UW15</accession>